<proteinExistence type="predicted"/>
<evidence type="ECO:0000313" key="1">
    <source>
        <dbReference type="EMBL" id="AGM11577.1"/>
    </source>
</evidence>
<dbReference type="EMBL" id="KC292026">
    <property type="protein sequence ID" value="AGM11577.1"/>
    <property type="molecule type" value="Genomic_DNA"/>
</dbReference>
<accession>R4TLJ8</accession>
<organism evidence="1 2">
    <name type="scientific">Halogranum tailed virus 1</name>
    <dbReference type="NCBI Taxonomy" id="1273749"/>
    <lineage>
        <taxon>Viruses</taxon>
        <taxon>Duplodnaviria</taxon>
        <taxon>Heunggongvirae</taxon>
        <taxon>Uroviricota</taxon>
        <taxon>Caudoviricetes</taxon>
        <taxon>Thumleimavirales</taxon>
        <taxon>Halomagnusviridae</taxon>
        <taxon>Hagravirus</taxon>
        <taxon>Hagravirus capitaneum</taxon>
        <taxon>Hagravirus HGTV1</taxon>
    </lineage>
</organism>
<keyword evidence="2" id="KW-1185">Reference proteome</keyword>
<sequence length="83" mass="9577">MNMDAHTVFDVMYEVELPVSNVWEARMVAQGLLWKDMKHGADYTIEAWDAELGSVQFRVVVWDEDVLASDYFHKAEGARRAEV</sequence>
<reference evidence="1 2" key="1">
    <citation type="submission" date="2012-12" db="EMBL/GenBank/DDBJ databases">
        <authorList>
            <person name="Sencilo A."/>
            <person name="Jacobs-Sera D."/>
            <person name="Russell D.A."/>
            <person name="Ko C."/>
            <person name="Atanasova N."/>
            <person name="Osterlund E."/>
            <person name="Oksanen H.M."/>
            <person name="Bamford D.H."/>
            <person name="Hatfull G.F."/>
            <person name="Roine E."/>
            <person name="Hendrix R.W."/>
        </authorList>
    </citation>
    <scope>NUCLEOTIDE SEQUENCE [LARGE SCALE GENOMIC DNA]</scope>
</reference>
<evidence type="ECO:0000313" key="2">
    <source>
        <dbReference type="Proteomes" id="UP000202786"/>
    </source>
</evidence>
<dbReference type="Proteomes" id="UP000202786">
    <property type="component" value="Segment"/>
</dbReference>
<protein>
    <submittedName>
        <fullName evidence="1">Uncharacterized protein</fullName>
    </submittedName>
</protein>
<name>R4TLJ8_9CAUD</name>
<dbReference type="RefSeq" id="YP_008059455.1">
    <property type="nucleotide sequence ID" value="NC_021328.1"/>
</dbReference>
<dbReference type="GeneID" id="16193991"/>
<gene>
    <name evidence="1" type="primary">280</name>
    <name evidence="1" type="ORF">HGTV1_280</name>
</gene>
<dbReference type="KEGG" id="vg:16193991"/>